<sequence length="1238" mass="141338">MFTPQRKGWSGWPLSPRSDAQRTGGAVSNSRNGVRKEGVSPPVASLDDNRGNSVVGFDGGGDLEAWRRFQEAGLLDEAGLEKKDREALVEKMRKVEQELFEYQYNMGLLLIEKKEWTSKYENLGQKLAEAEEILKREKGAHLNALSEAERREENLKKALGVETQCVADLEKALHDMRAESAETKYSADKKSADADALVASVEEKSLEIEAKLHAADAKLAVANRKSSDMERKLQEVEIRESSLRRDRLSLKAERDTHEAGLSKQKEELRTWEEGLRKSQDRLFEDQRLLNQREDKANERDRTLHQKENDLDEAQKEIDRAKLNLKEREADIITRLTALVSKEEEADARKKNLETKEQELVQLEQKLYARERMEIQQIIDEHTAVLDSEKHKFELEMVQKRKALEQEFERELSAVEKREASIKSKEDKIAKREQSLQKNTEKLKEKEKDYELKSKELKDKDKSIKAEEKGLEMKRKQVETDRQELLNLIDKFENDKASVEEEKEKILKKQQDLIVTEEERKQFFCLQTNLKQEIDNYHGEKELVVKEREELKQERENFEREWEVLDVKRAEITREMGSVKEEKENLVKLKKEEEERLESKRLETEALIQREFEALRLEKEAFEGTMQLERSTFLEEARKERDSMRRDFECRICVLEASMQNKCEEMEKQLQEKERAFDEKTSKELSNINSLREQAIREMEETNLEKQRIEREKKEIATSRRLLEHDRFEIQNDINELGRLSKTLKDQREEFIKEKGRFLALVEQRKCCESCGEPLVCDLQPLLEIEDSGVAALLPSLEGRLASYEKRKTEMSPGGTVSNNVTPSSRMSWLQKCKSRLFIFSAGKKDDNGTQGGADGSPLINRELSERFNAAEDEPAASCGVVSDSVDVRRIQSHASNGEMEGEPITDAQSDMAKGQGDSEALSISPENAGDSQPVAQGVSVDSQPPLKRGKREPGKRGRLRGTRSLKQVVEDAKAFLGESFGMDEDEHLNGKSGDPGQANERKDDYLYADGRSRNVGRKRQYSHNSRTTTSEQDADDSEGRSASVTTGGRRKRRQTVAPGMQTPGGKRYNFRRSTVAGTAPVVQALPNCTGTETADHPQPTTLPENELTRGVGNSDEVPPIEPVDVPSDGVVGENGGNTLMMHTTVENVLEVQEEFSSRKFVRLEKGEFGSETDGAVMKLVKCDGQREEEVNGTTEAADHDEDGYRTEDGEDDQYGDDEEESERHNASIGKKLWKFFTT</sequence>
<name>A0ACC2KPT4_PERAE</name>
<gene>
    <name evidence="1" type="ORF">MRB53_031538</name>
</gene>
<keyword evidence="2" id="KW-1185">Reference proteome</keyword>
<organism evidence="1 2">
    <name type="scientific">Persea americana</name>
    <name type="common">Avocado</name>
    <dbReference type="NCBI Taxonomy" id="3435"/>
    <lineage>
        <taxon>Eukaryota</taxon>
        <taxon>Viridiplantae</taxon>
        <taxon>Streptophyta</taxon>
        <taxon>Embryophyta</taxon>
        <taxon>Tracheophyta</taxon>
        <taxon>Spermatophyta</taxon>
        <taxon>Magnoliopsida</taxon>
        <taxon>Magnoliidae</taxon>
        <taxon>Laurales</taxon>
        <taxon>Lauraceae</taxon>
        <taxon>Persea</taxon>
    </lineage>
</organism>
<evidence type="ECO:0000313" key="1">
    <source>
        <dbReference type="EMBL" id="KAJ8623009.1"/>
    </source>
</evidence>
<accession>A0ACC2KPT4</accession>
<evidence type="ECO:0000313" key="2">
    <source>
        <dbReference type="Proteomes" id="UP001234297"/>
    </source>
</evidence>
<proteinExistence type="predicted"/>
<protein>
    <submittedName>
        <fullName evidence="1">Uncharacterized protein</fullName>
    </submittedName>
</protein>
<reference evidence="1 2" key="1">
    <citation type="journal article" date="2022" name="Hortic Res">
        <title>A haplotype resolved chromosomal level avocado genome allows analysis of novel avocado genes.</title>
        <authorList>
            <person name="Nath O."/>
            <person name="Fletcher S.J."/>
            <person name="Hayward A."/>
            <person name="Shaw L.M."/>
            <person name="Masouleh A.K."/>
            <person name="Furtado A."/>
            <person name="Henry R.J."/>
            <person name="Mitter N."/>
        </authorList>
    </citation>
    <scope>NUCLEOTIDE SEQUENCE [LARGE SCALE GENOMIC DNA]</scope>
    <source>
        <strain evidence="2">cv. Hass</strain>
    </source>
</reference>
<dbReference type="Proteomes" id="UP001234297">
    <property type="component" value="Chromosome 10"/>
</dbReference>
<comment type="caution">
    <text evidence="1">The sequence shown here is derived from an EMBL/GenBank/DDBJ whole genome shotgun (WGS) entry which is preliminary data.</text>
</comment>
<dbReference type="EMBL" id="CM056818">
    <property type="protein sequence ID" value="KAJ8623009.1"/>
    <property type="molecule type" value="Genomic_DNA"/>
</dbReference>